<sequence>MGEPTQSSIPPAPAAALTLLQPSTKKKHKPAKVFRMFRNVFRSFPIITPACKLPTLPGGHFPDAKAAAGTRVTGTLFGYRKGRVSLSIQENSRTLPTAVVEMEMQTQSLQKEMSLGMVRIALECEKRLEKDKTELLEEPLWTMFCNGKKVGYGVKRTPTEEDLRVMELLKAVSMGAGVLPGKSEPDGVADAELAYMRAHFDRVVGSKDSETLYMLSPDGNSGPELSIFFVRV</sequence>
<name>S8CKQ0_9LAMI</name>
<dbReference type="EMBL" id="AUSU01002936">
    <property type="protein sequence ID" value="EPS67774.1"/>
    <property type="molecule type" value="Genomic_DNA"/>
</dbReference>
<evidence type="ECO:0000313" key="2">
    <source>
        <dbReference type="Proteomes" id="UP000015453"/>
    </source>
</evidence>
<accession>S8CKQ0</accession>
<dbReference type="PANTHER" id="PTHR31696">
    <property type="entry name" value="PROTEIN MIZU-KUSSEI 1"/>
    <property type="match status" value="1"/>
</dbReference>
<dbReference type="OrthoDB" id="672310at2759"/>
<gene>
    <name evidence="1" type="ORF">M569_07000</name>
</gene>
<dbReference type="AlphaFoldDB" id="S8CKQ0"/>
<protein>
    <recommendedName>
        <fullName evidence="3">Protein MIZU-KUSSEI 1</fullName>
    </recommendedName>
</protein>
<keyword evidence="2" id="KW-1185">Reference proteome</keyword>
<proteinExistence type="predicted"/>
<organism evidence="1 2">
    <name type="scientific">Genlisea aurea</name>
    <dbReference type="NCBI Taxonomy" id="192259"/>
    <lineage>
        <taxon>Eukaryota</taxon>
        <taxon>Viridiplantae</taxon>
        <taxon>Streptophyta</taxon>
        <taxon>Embryophyta</taxon>
        <taxon>Tracheophyta</taxon>
        <taxon>Spermatophyta</taxon>
        <taxon>Magnoliopsida</taxon>
        <taxon>eudicotyledons</taxon>
        <taxon>Gunneridae</taxon>
        <taxon>Pentapetalae</taxon>
        <taxon>asterids</taxon>
        <taxon>lamiids</taxon>
        <taxon>Lamiales</taxon>
        <taxon>Lentibulariaceae</taxon>
        <taxon>Genlisea</taxon>
    </lineage>
</organism>
<dbReference type="Pfam" id="PF04759">
    <property type="entry name" value="DUF617"/>
    <property type="match status" value="1"/>
</dbReference>
<dbReference type="PANTHER" id="PTHR31696:SF4">
    <property type="entry name" value="OS08G0171800 PROTEIN"/>
    <property type="match status" value="1"/>
</dbReference>
<evidence type="ECO:0008006" key="3">
    <source>
        <dbReference type="Google" id="ProtNLM"/>
    </source>
</evidence>
<dbReference type="NCBIfam" id="TIGR01570">
    <property type="entry name" value="A_thal_3588"/>
    <property type="match status" value="1"/>
</dbReference>
<evidence type="ECO:0000313" key="1">
    <source>
        <dbReference type="EMBL" id="EPS67774.1"/>
    </source>
</evidence>
<dbReference type="Proteomes" id="UP000015453">
    <property type="component" value="Unassembled WGS sequence"/>
</dbReference>
<comment type="caution">
    <text evidence="1">The sequence shown here is derived from an EMBL/GenBank/DDBJ whole genome shotgun (WGS) entry which is preliminary data.</text>
</comment>
<reference evidence="1 2" key="1">
    <citation type="journal article" date="2013" name="BMC Genomics">
        <title>The miniature genome of a carnivorous plant Genlisea aurea contains a low number of genes and short non-coding sequences.</title>
        <authorList>
            <person name="Leushkin E.V."/>
            <person name="Sutormin R.A."/>
            <person name="Nabieva E.R."/>
            <person name="Penin A.A."/>
            <person name="Kondrashov A.S."/>
            <person name="Logacheva M.D."/>
        </authorList>
    </citation>
    <scope>NUCLEOTIDE SEQUENCE [LARGE SCALE GENOMIC DNA]</scope>
</reference>
<dbReference type="GO" id="GO:0010274">
    <property type="term" value="P:hydrotropism"/>
    <property type="evidence" value="ECO:0007669"/>
    <property type="project" value="InterPro"/>
</dbReference>
<dbReference type="InterPro" id="IPR006460">
    <property type="entry name" value="MIZ1-like_pln"/>
</dbReference>